<dbReference type="PANTHER" id="PTHR43736:SF1">
    <property type="entry name" value="DIHYDRONEOPTERIN TRIPHOSPHATE DIPHOSPHATASE"/>
    <property type="match status" value="1"/>
</dbReference>
<dbReference type="PROSITE" id="PS51462">
    <property type="entry name" value="NUDIX"/>
    <property type="match status" value="1"/>
</dbReference>
<dbReference type="SUPFAM" id="SSF55811">
    <property type="entry name" value="Nudix"/>
    <property type="match status" value="1"/>
</dbReference>
<dbReference type="Gene3D" id="3.90.79.10">
    <property type="entry name" value="Nucleoside Triphosphate Pyrophosphohydrolase"/>
    <property type="match status" value="1"/>
</dbReference>
<dbReference type="InterPro" id="IPR000086">
    <property type="entry name" value="NUDIX_hydrolase_dom"/>
</dbReference>
<gene>
    <name evidence="2" type="ORF">A3E65_02295</name>
</gene>
<sequence length="142" mass="16584">MKEGEDFTGVTIVFQCHDGKGNFLFARRGANARDEHRTWDPGGGWLEFGDTVEETLRKEIMEEYCTPVLDYEFLGYRDVHRTHNGDKTHWIALDFKVLVDRDKVANGEPHKMDEVAWFPLDALPTPMHSQWSVFYENYKSKL</sequence>
<evidence type="ECO:0000313" key="3">
    <source>
        <dbReference type="Proteomes" id="UP000178392"/>
    </source>
</evidence>
<dbReference type="Pfam" id="PF00293">
    <property type="entry name" value="NUDIX"/>
    <property type="match status" value="1"/>
</dbReference>
<dbReference type="Proteomes" id="UP000178392">
    <property type="component" value="Unassembled WGS sequence"/>
</dbReference>
<accession>A0A1F6EFB1</accession>
<organism evidence="2 3">
    <name type="scientific">Candidatus Kaiserbacteria bacterium RIFCSPHIGHO2_12_FULL_56_13</name>
    <dbReference type="NCBI Taxonomy" id="1798505"/>
    <lineage>
        <taxon>Bacteria</taxon>
        <taxon>Candidatus Kaiseribacteriota</taxon>
    </lineage>
</organism>
<dbReference type="EMBL" id="MFLS01000003">
    <property type="protein sequence ID" value="OGG72339.1"/>
    <property type="molecule type" value="Genomic_DNA"/>
</dbReference>
<evidence type="ECO:0000259" key="1">
    <source>
        <dbReference type="PROSITE" id="PS51462"/>
    </source>
</evidence>
<feature type="domain" description="Nudix hydrolase" evidence="1">
    <location>
        <begin position="5"/>
        <end position="140"/>
    </location>
</feature>
<comment type="caution">
    <text evidence="2">The sequence shown here is derived from an EMBL/GenBank/DDBJ whole genome shotgun (WGS) entry which is preliminary data.</text>
</comment>
<dbReference type="AlphaFoldDB" id="A0A1F6EFB1"/>
<reference evidence="2 3" key="1">
    <citation type="journal article" date="2016" name="Nat. Commun.">
        <title>Thousands of microbial genomes shed light on interconnected biogeochemical processes in an aquifer system.</title>
        <authorList>
            <person name="Anantharaman K."/>
            <person name="Brown C.T."/>
            <person name="Hug L.A."/>
            <person name="Sharon I."/>
            <person name="Castelle C.J."/>
            <person name="Probst A.J."/>
            <person name="Thomas B.C."/>
            <person name="Singh A."/>
            <person name="Wilkins M.J."/>
            <person name="Karaoz U."/>
            <person name="Brodie E.L."/>
            <person name="Williams K.H."/>
            <person name="Hubbard S.S."/>
            <person name="Banfield J.F."/>
        </authorList>
    </citation>
    <scope>NUCLEOTIDE SEQUENCE [LARGE SCALE GENOMIC DNA]</scope>
</reference>
<dbReference type="InterPro" id="IPR015797">
    <property type="entry name" value="NUDIX_hydrolase-like_dom_sf"/>
</dbReference>
<dbReference type="PANTHER" id="PTHR43736">
    <property type="entry name" value="ADP-RIBOSE PYROPHOSPHATASE"/>
    <property type="match status" value="1"/>
</dbReference>
<protein>
    <recommendedName>
        <fullName evidence="1">Nudix hydrolase domain-containing protein</fullName>
    </recommendedName>
</protein>
<name>A0A1F6EFB1_9BACT</name>
<evidence type="ECO:0000313" key="2">
    <source>
        <dbReference type="EMBL" id="OGG72339.1"/>
    </source>
</evidence>
<proteinExistence type="predicted"/>